<feature type="compositionally biased region" description="Basic and acidic residues" evidence="1">
    <location>
        <begin position="62"/>
        <end position="72"/>
    </location>
</feature>
<feature type="region of interest" description="Disordered" evidence="1">
    <location>
        <begin position="282"/>
        <end position="387"/>
    </location>
</feature>
<gene>
    <name evidence="2" type="ORF">OC846_003321</name>
</gene>
<sequence length="1051" mass="112669">MAETHLLSTPPTAGSTDRANSAISFADQFAPGRRSATLPRNLLDLGSINDTRFRSQSSGPELHSHTGYDGTHHRTRATPHRSPLAAELPELMIDGGAQEEKASSKFNAFKASSRSIGVKLKKILLNKGKLHTLKSDGGESPRGSSEYDTSNSSSNVSSGHSVATAATTSKSTSFSRSSTFRWNGSNAGSARKESSLRQIFEVRDSVDILRPSFSIRRPSTANSLSAQSNLSVPCSPPALNNSNIPLAPPPSPEITSESVAAKRSFGRKAGAKSLRALASLSRLREPPSSLPWKSGVSPTKPSVKRTIDEITPCPSPVATSPTRVAFPTEGIEEPTNKFSAVTSPARSRRTRADSRARSSRRRVPSNASSAGRARATSRAPPPSLPTIVDTKTFRMSERDSWIHIEDVDQVKTSRRSEDVNVPEAGNESARTGTKASTPASPPLPTLPTFSFTPPMSKLVERTHSMQGAGVLPPPPPASPCTQYRSSATPSSILLPPGLGTCIPSLKVSTASEICSTQYFQPSPGRSYSSASAQGTIHILTPQISNEMLRHQISHDSLPCPPRAKRARAGTASSRASSRGFSSADERSPGRSSKKATPTDKTITSIRTVSSSILYYGSDLTPSKVRPPSMMEAEGQEETANELREKLLRSVRSKADLNNAARQLQQRLKSNAAETENQRTKLPSAITLLPLPPVPVSKSVTGVNSGINNEEGRARAESNPSEPAAGSHQGAGEDDEIGDNTLTDTPGPNTLSRGVCGSSQFRNRPSDSGESIASILSYDSTVDSFTESEDIQDLVDGVVADCDVRTADRRRTLRGEDHQRQEHAMGHQRLSSRTTASEASSAFSTFELHNAFDQTMAGSIKNLGCTITTRKEHKVEDADIASGQGPSELSYLSGQDQKEKERSGRTSPSKIPVAIAQRRQPGESSGLREALTLRFPLPKPHNPSMQHQHGPNINNNANILSGSNFKNQPGSSSNQPSGGRLPFSYQRQAHQHQPKAAGPPSVLADSGQLHRRMSSSRQSHQSHLSLVLANLEESPCPPPRRRRVPGEVAPRL</sequence>
<feature type="compositionally biased region" description="Low complexity" evidence="1">
    <location>
        <begin position="966"/>
        <end position="978"/>
    </location>
</feature>
<dbReference type="EMBL" id="JAPDMZ010000078">
    <property type="protein sequence ID" value="KAK0551360.1"/>
    <property type="molecule type" value="Genomic_DNA"/>
</dbReference>
<evidence type="ECO:0000313" key="3">
    <source>
        <dbReference type="Proteomes" id="UP001176517"/>
    </source>
</evidence>
<feature type="compositionally biased region" description="Polar residues" evidence="1">
    <location>
        <begin position="739"/>
        <end position="769"/>
    </location>
</feature>
<accession>A0AAN6JS55</accession>
<feature type="compositionally biased region" description="Low complexity" evidence="1">
    <location>
        <begin position="828"/>
        <end position="837"/>
    </location>
</feature>
<feature type="compositionally biased region" description="Polar residues" evidence="1">
    <location>
        <begin position="942"/>
        <end position="965"/>
    </location>
</feature>
<evidence type="ECO:0000313" key="2">
    <source>
        <dbReference type="EMBL" id="KAK0551360.1"/>
    </source>
</evidence>
<feature type="region of interest" description="Disordered" evidence="1">
    <location>
        <begin position="131"/>
        <end position="188"/>
    </location>
</feature>
<feature type="region of interest" description="Disordered" evidence="1">
    <location>
        <begin position="668"/>
        <end position="769"/>
    </location>
</feature>
<dbReference type="Proteomes" id="UP001176517">
    <property type="component" value="Unassembled WGS sequence"/>
</dbReference>
<protein>
    <submittedName>
        <fullName evidence="2">Uncharacterized protein</fullName>
    </submittedName>
</protein>
<feature type="region of interest" description="Disordered" evidence="1">
    <location>
        <begin position="617"/>
        <end position="640"/>
    </location>
</feature>
<feature type="compositionally biased region" description="Polar residues" evidence="1">
    <location>
        <begin position="883"/>
        <end position="894"/>
    </location>
</feature>
<feature type="region of interest" description="Disordered" evidence="1">
    <location>
        <begin position="876"/>
        <end position="1051"/>
    </location>
</feature>
<comment type="caution">
    <text evidence="2">The sequence shown here is derived from an EMBL/GenBank/DDBJ whole genome shotgun (WGS) entry which is preliminary data.</text>
</comment>
<evidence type="ECO:0000256" key="1">
    <source>
        <dbReference type="SAM" id="MobiDB-lite"/>
    </source>
</evidence>
<feature type="compositionally biased region" description="Low complexity" evidence="1">
    <location>
        <begin position="1014"/>
        <end position="1025"/>
    </location>
</feature>
<reference evidence="2" key="1">
    <citation type="journal article" date="2023" name="PhytoFront">
        <title>Draft Genome Resources of Seven Strains of Tilletia horrida, Causal Agent of Kernel Smut of Rice.</title>
        <authorList>
            <person name="Khanal S."/>
            <person name="Antony Babu S."/>
            <person name="Zhou X.G."/>
        </authorList>
    </citation>
    <scope>NUCLEOTIDE SEQUENCE</scope>
    <source>
        <strain evidence="2">TX6</strain>
    </source>
</reference>
<feature type="region of interest" description="Disordered" evidence="1">
    <location>
        <begin position="809"/>
        <end position="837"/>
    </location>
</feature>
<feature type="region of interest" description="Disordered" evidence="1">
    <location>
        <begin position="409"/>
        <end position="448"/>
    </location>
</feature>
<feature type="compositionally biased region" description="Low complexity" evidence="1">
    <location>
        <begin position="144"/>
        <end position="179"/>
    </location>
</feature>
<feature type="compositionally biased region" description="Polar residues" evidence="1">
    <location>
        <begin position="697"/>
        <end position="707"/>
    </location>
</feature>
<feature type="compositionally biased region" description="Low complexity" evidence="1">
    <location>
        <begin position="282"/>
        <end position="291"/>
    </location>
</feature>
<feature type="compositionally biased region" description="Low complexity" evidence="1">
    <location>
        <begin position="364"/>
        <end position="378"/>
    </location>
</feature>
<proteinExistence type="predicted"/>
<dbReference type="AlphaFoldDB" id="A0AAN6JS55"/>
<keyword evidence="3" id="KW-1185">Reference proteome</keyword>
<feature type="compositionally biased region" description="Basic and acidic residues" evidence="1">
    <location>
        <begin position="409"/>
        <end position="418"/>
    </location>
</feature>
<organism evidence="2 3">
    <name type="scientific">Tilletia horrida</name>
    <dbReference type="NCBI Taxonomy" id="155126"/>
    <lineage>
        <taxon>Eukaryota</taxon>
        <taxon>Fungi</taxon>
        <taxon>Dikarya</taxon>
        <taxon>Basidiomycota</taxon>
        <taxon>Ustilaginomycotina</taxon>
        <taxon>Exobasidiomycetes</taxon>
        <taxon>Tilletiales</taxon>
        <taxon>Tilletiaceae</taxon>
        <taxon>Tilletia</taxon>
    </lineage>
</organism>
<feature type="compositionally biased region" description="Low complexity" evidence="1">
    <location>
        <begin position="568"/>
        <end position="582"/>
    </location>
</feature>
<feature type="compositionally biased region" description="Basic and acidic residues" evidence="1">
    <location>
        <begin position="809"/>
        <end position="824"/>
    </location>
</feature>
<feature type="region of interest" description="Disordered" evidence="1">
    <location>
        <begin position="51"/>
        <end position="78"/>
    </location>
</feature>
<name>A0AAN6JS55_9BASI</name>
<feature type="region of interest" description="Disordered" evidence="1">
    <location>
        <begin position="553"/>
        <end position="603"/>
    </location>
</feature>